<dbReference type="Proteomes" id="UP000085678">
    <property type="component" value="Unplaced"/>
</dbReference>
<dbReference type="KEGG" id="lak:106175654"/>
<dbReference type="PANTHER" id="PTHR12106">
    <property type="entry name" value="SORTILIN RELATED"/>
    <property type="match status" value="1"/>
</dbReference>
<reference evidence="5" key="1">
    <citation type="submission" date="2025-08" db="UniProtKB">
        <authorList>
            <consortium name="RefSeq"/>
        </authorList>
    </citation>
    <scope>IDENTIFICATION</scope>
    <source>
        <tissue evidence="5">Gonads</tissue>
    </source>
</reference>
<dbReference type="STRING" id="7574.A0A1S3JSW6"/>
<keyword evidence="2" id="KW-0472">Membrane</keyword>
<evidence type="ECO:0000256" key="1">
    <source>
        <dbReference type="SAM" id="MobiDB-lite"/>
    </source>
</evidence>
<keyword evidence="4" id="KW-1185">Reference proteome</keyword>
<evidence type="ECO:0000313" key="4">
    <source>
        <dbReference type="Proteomes" id="UP000085678"/>
    </source>
</evidence>
<keyword evidence="2" id="KW-0812">Transmembrane</keyword>
<dbReference type="SMART" id="SM00089">
    <property type="entry name" value="PKD"/>
    <property type="match status" value="2"/>
</dbReference>
<dbReference type="Gene3D" id="2.60.40.10">
    <property type="entry name" value="Immunoglobulins"/>
    <property type="match status" value="2"/>
</dbReference>
<evidence type="ECO:0000259" key="3">
    <source>
        <dbReference type="PROSITE" id="PS50093"/>
    </source>
</evidence>
<dbReference type="SUPFAM" id="SSF49299">
    <property type="entry name" value="PKD domain"/>
    <property type="match status" value="2"/>
</dbReference>
<name>A0A1S3JSW6_LINAN</name>
<dbReference type="InParanoid" id="A0A1S3JSW6"/>
<dbReference type="GO" id="GO:0006892">
    <property type="term" value="P:post-Golgi vesicle-mediated transport"/>
    <property type="evidence" value="ECO:0007669"/>
    <property type="project" value="TreeGrafter"/>
</dbReference>
<dbReference type="InterPro" id="IPR000601">
    <property type="entry name" value="PKD_dom"/>
</dbReference>
<organism evidence="4 5">
    <name type="scientific">Lingula anatina</name>
    <name type="common">Brachiopod</name>
    <name type="synonym">Lingula unguis</name>
    <dbReference type="NCBI Taxonomy" id="7574"/>
    <lineage>
        <taxon>Eukaryota</taxon>
        <taxon>Metazoa</taxon>
        <taxon>Spiralia</taxon>
        <taxon>Lophotrochozoa</taxon>
        <taxon>Brachiopoda</taxon>
        <taxon>Linguliformea</taxon>
        <taxon>Lingulata</taxon>
        <taxon>Lingulida</taxon>
        <taxon>Linguloidea</taxon>
        <taxon>Lingulidae</taxon>
        <taxon>Lingula</taxon>
    </lineage>
</organism>
<evidence type="ECO:0000256" key="2">
    <source>
        <dbReference type="SAM" id="Phobius"/>
    </source>
</evidence>
<feature type="domain" description="PKD" evidence="3">
    <location>
        <begin position="52"/>
        <end position="138"/>
    </location>
</feature>
<feature type="compositionally biased region" description="Acidic residues" evidence="1">
    <location>
        <begin position="410"/>
        <end position="419"/>
    </location>
</feature>
<protein>
    <submittedName>
        <fullName evidence="5">Uncharacterized protein LOC106175654</fullName>
    </submittedName>
</protein>
<dbReference type="PANTHER" id="PTHR12106:SF27">
    <property type="entry name" value="SORTILIN-RELATED RECEPTOR"/>
    <property type="match status" value="1"/>
</dbReference>
<evidence type="ECO:0000313" key="5">
    <source>
        <dbReference type="RefSeq" id="XP_013413216.1"/>
    </source>
</evidence>
<dbReference type="CDD" id="cd00146">
    <property type="entry name" value="PKD"/>
    <property type="match status" value="2"/>
</dbReference>
<feature type="transmembrane region" description="Helical" evidence="2">
    <location>
        <begin position="360"/>
        <end position="384"/>
    </location>
</feature>
<dbReference type="PROSITE" id="PS50093">
    <property type="entry name" value="PKD"/>
    <property type="match status" value="2"/>
</dbReference>
<dbReference type="Pfam" id="PF00801">
    <property type="entry name" value="PKD"/>
    <property type="match status" value="2"/>
</dbReference>
<dbReference type="InterPro" id="IPR050310">
    <property type="entry name" value="VPS10-sortilin"/>
</dbReference>
<dbReference type="InterPro" id="IPR022409">
    <property type="entry name" value="PKD/Chitinase_dom"/>
</dbReference>
<dbReference type="RefSeq" id="XP_013413216.1">
    <property type="nucleotide sequence ID" value="XM_013557762.2"/>
</dbReference>
<dbReference type="GeneID" id="106175654"/>
<keyword evidence="2" id="KW-1133">Transmembrane helix</keyword>
<dbReference type="AlphaFoldDB" id="A0A1S3JSW6"/>
<dbReference type="GO" id="GO:0016020">
    <property type="term" value="C:membrane"/>
    <property type="evidence" value="ECO:0007669"/>
    <property type="project" value="TreeGrafter"/>
</dbReference>
<proteinExistence type="predicted"/>
<dbReference type="OrthoDB" id="6022660at2759"/>
<dbReference type="GO" id="GO:0005794">
    <property type="term" value="C:Golgi apparatus"/>
    <property type="evidence" value="ECO:0007669"/>
    <property type="project" value="TreeGrafter"/>
</dbReference>
<feature type="domain" description="PKD" evidence="3">
    <location>
        <begin position="181"/>
        <end position="230"/>
    </location>
</feature>
<accession>A0A1S3JSW6</accession>
<dbReference type="InterPro" id="IPR035986">
    <property type="entry name" value="PKD_dom_sf"/>
</dbReference>
<feature type="region of interest" description="Disordered" evidence="1">
    <location>
        <begin position="407"/>
        <end position="444"/>
    </location>
</feature>
<dbReference type="InterPro" id="IPR013783">
    <property type="entry name" value="Ig-like_fold"/>
</dbReference>
<gene>
    <name evidence="5" type="primary">LOC106175654</name>
</gene>
<sequence>MSSDYIPHMMVDFLIYRKVAADKCKGGVEDDKKYKPTMTDCPVLPPGDMRLESSATTGATTTGTNVTFYFRQGKGSKTTTHYNCTFGDGHQQSMLWNDTTPGVMKFTHQFLKAGTYHVTVQATNQKGQASVALPLTVEDRIVDLEVELPRGALQNEPSVFTAIPVFGLDNGNTQDLKQTHFIWQFSHQETPTLSWNGTVSFKYSEPGNYTVHVTAVNAVSSYHKALTVRVYGELVVVQLWFENLPLEVPPSLLINRIIFRRSFEKAVVKEISEKKILGTEVGEIQAAMLLKEPLRVDVVILPPTVNKNKITATQVAQKLIDAVAAHNLSIPLGSIDTVTPTKAVIVKDSTPGGSSHKRNLVPVFVAVPVAVITVLVMGLIVIYYRKKFVLNQNAYRLLRANEQADRLLDSPDEDDDDPMLDSGPAINTAQRTEEDDAVPAFGDG</sequence>